<protein>
    <submittedName>
        <fullName evidence="1">Uncharacterized protein</fullName>
    </submittedName>
</protein>
<name>A0A9J5WP53_SOLCO</name>
<dbReference type="Proteomes" id="UP000824120">
    <property type="component" value="Chromosome 11"/>
</dbReference>
<proteinExistence type="predicted"/>
<keyword evidence="2" id="KW-1185">Reference proteome</keyword>
<reference evidence="1 2" key="1">
    <citation type="submission" date="2020-09" db="EMBL/GenBank/DDBJ databases">
        <title>De no assembly of potato wild relative species, Solanum commersonii.</title>
        <authorList>
            <person name="Cho K."/>
        </authorList>
    </citation>
    <scope>NUCLEOTIDE SEQUENCE [LARGE SCALE GENOMIC DNA]</scope>
    <source>
        <strain evidence="1">LZ3.2</strain>
        <tissue evidence="1">Leaf</tissue>
    </source>
</reference>
<evidence type="ECO:0000313" key="1">
    <source>
        <dbReference type="EMBL" id="KAG5577346.1"/>
    </source>
</evidence>
<accession>A0A9J5WP53</accession>
<evidence type="ECO:0000313" key="2">
    <source>
        <dbReference type="Proteomes" id="UP000824120"/>
    </source>
</evidence>
<gene>
    <name evidence="1" type="ORF">H5410_057480</name>
</gene>
<comment type="caution">
    <text evidence="1">The sequence shown here is derived from an EMBL/GenBank/DDBJ whole genome shotgun (WGS) entry which is preliminary data.</text>
</comment>
<sequence>MPFKAHSGKTAIRIWKVSEKCKLASQRSSQRIGEEVGDPDLNRRWTKGNFKVESARWVIRRAMTSSPNYSVVRLITLYRPYYHDLFVVASVTFDEKHEVVKRTRRLIESILSFEAKHGQYLAKRSKKVEKNEEMKA</sequence>
<dbReference type="EMBL" id="JACXVP010000011">
    <property type="protein sequence ID" value="KAG5577346.1"/>
    <property type="molecule type" value="Genomic_DNA"/>
</dbReference>
<organism evidence="1 2">
    <name type="scientific">Solanum commersonii</name>
    <name type="common">Commerson's wild potato</name>
    <name type="synonym">Commerson's nightshade</name>
    <dbReference type="NCBI Taxonomy" id="4109"/>
    <lineage>
        <taxon>Eukaryota</taxon>
        <taxon>Viridiplantae</taxon>
        <taxon>Streptophyta</taxon>
        <taxon>Embryophyta</taxon>
        <taxon>Tracheophyta</taxon>
        <taxon>Spermatophyta</taxon>
        <taxon>Magnoliopsida</taxon>
        <taxon>eudicotyledons</taxon>
        <taxon>Gunneridae</taxon>
        <taxon>Pentapetalae</taxon>
        <taxon>asterids</taxon>
        <taxon>lamiids</taxon>
        <taxon>Solanales</taxon>
        <taxon>Solanaceae</taxon>
        <taxon>Solanoideae</taxon>
        <taxon>Solaneae</taxon>
        <taxon>Solanum</taxon>
    </lineage>
</organism>
<dbReference type="AlphaFoldDB" id="A0A9J5WP53"/>